<dbReference type="Pfam" id="PF12796">
    <property type="entry name" value="Ank_2"/>
    <property type="match status" value="2"/>
</dbReference>
<dbReference type="Pfam" id="PF16095">
    <property type="entry name" value="COR-A"/>
    <property type="match status" value="1"/>
</dbReference>
<dbReference type="InterPro" id="IPR001611">
    <property type="entry name" value="Leu-rich_rpt"/>
</dbReference>
<dbReference type="Gene3D" id="3.40.50.300">
    <property type="entry name" value="P-loop containing nucleotide triphosphate hydrolases"/>
    <property type="match status" value="1"/>
</dbReference>
<gene>
    <name evidence="18" type="primary">LOC101240745</name>
</gene>
<dbReference type="PROSITE" id="PS00107">
    <property type="entry name" value="PROTEIN_KINASE_ATP"/>
    <property type="match status" value="1"/>
</dbReference>
<evidence type="ECO:0000256" key="3">
    <source>
        <dbReference type="ARBA" id="ARBA00022527"/>
    </source>
</evidence>
<keyword evidence="5" id="KW-0808">Transferase</keyword>
<evidence type="ECO:0000256" key="8">
    <source>
        <dbReference type="ARBA" id="ARBA00022777"/>
    </source>
</evidence>
<keyword evidence="4" id="KW-0433">Leucine-rich repeat</keyword>
<evidence type="ECO:0000259" key="16">
    <source>
        <dbReference type="PROSITE" id="PS51424"/>
    </source>
</evidence>
<evidence type="ECO:0000256" key="7">
    <source>
        <dbReference type="ARBA" id="ARBA00022741"/>
    </source>
</evidence>
<dbReference type="SMART" id="SM00248">
    <property type="entry name" value="ANK"/>
    <property type="match status" value="8"/>
</dbReference>
<dbReference type="InterPro" id="IPR036388">
    <property type="entry name" value="WH-like_DNA-bd_sf"/>
</dbReference>
<keyword evidence="8 18" id="KW-0418">Kinase</keyword>
<evidence type="ECO:0000313" key="18">
    <source>
        <dbReference type="RefSeq" id="XP_065648792.1"/>
    </source>
</evidence>
<protein>
    <recommendedName>
        <fullName evidence="2">non-specific serine/threonine protein kinase</fullName>
        <ecNumber evidence="2">2.7.11.1</ecNumber>
    </recommendedName>
</protein>
<dbReference type="InterPro" id="IPR000719">
    <property type="entry name" value="Prot_kinase_dom"/>
</dbReference>
<comment type="catalytic activity">
    <reaction evidence="11">
        <text>L-threonyl-[protein] + ATP = O-phospho-L-threonyl-[protein] + ADP + H(+)</text>
        <dbReference type="Rhea" id="RHEA:46608"/>
        <dbReference type="Rhea" id="RHEA-COMP:11060"/>
        <dbReference type="Rhea" id="RHEA-COMP:11605"/>
        <dbReference type="ChEBI" id="CHEBI:15378"/>
        <dbReference type="ChEBI" id="CHEBI:30013"/>
        <dbReference type="ChEBI" id="CHEBI:30616"/>
        <dbReference type="ChEBI" id="CHEBI:61977"/>
        <dbReference type="ChEBI" id="CHEBI:456216"/>
        <dbReference type="EC" id="2.7.11.1"/>
    </reaction>
</comment>
<dbReference type="Pfam" id="PF13855">
    <property type="entry name" value="LRR_8"/>
    <property type="match status" value="1"/>
</dbReference>
<feature type="binding site" evidence="14">
    <location>
        <position position="1690"/>
    </location>
    <ligand>
        <name>ATP</name>
        <dbReference type="ChEBI" id="CHEBI:30616"/>
    </ligand>
</feature>
<evidence type="ECO:0000256" key="1">
    <source>
        <dbReference type="ARBA" id="ARBA00001946"/>
    </source>
</evidence>
<dbReference type="SUPFAM" id="SSF56112">
    <property type="entry name" value="Protein kinase-like (PK-like)"/>
    <property type="match status" value="1"/>
</dbReference>
<dbReference type="InterPro" id="IPR027417">
    <property type="entry name" value="P-loop_NTPase"/>
</dbReference>
<dbReference type="SMART" id="SM00220">
    <property type="entry name" value="S_TKc"/>
    <property type="match status" value="1"/>
</dbReference>
<dbReference type="InterPro" id="IPR036770">
    <property type="entry name" value="Ankyrin_rpt-contain_sf"/>
</dbReference>
<feature type="repeat" description="ANK" evidence="13">
    <location>
        <begin position="87"/>
        <end position="119"/>
    </location>
</feature>
<dbReference type="PROSITE" id="PS50297">
    <property type="entry name" value="ANK_REP_REGION"/>
    <property type="match status" value="3"/>
</dbReference>
<keyword evidence="10 13" id="KW-0040">ANK repeat</keyword>
<evidence type="ECO:0000259" key="15">
    <source>
        <dbReference type="PROSITE" id="PS50011"/>
    </source>
</evidence>
<feature type="repeat" description="ANK" evidence="13">
    <location>
        <begin position="51"/>
        <end position="83"/>
    </location>
</feature>
<comment type="catalytic activity">
    <reaction evidence="12">
        <text>L-seryl-[protein] + ATP = O-phospho-L-seryl-[protein] + ADP + H(+)</text>
        <dbReference type="Rhea" id="RHEA:17989"/>
        <dbReference type="Rhea" id="RHEA-COMP:9863"/>
        <dbReference type="Rhea" id="RHEA-COMP:11604"/>
        <dbReference type="ChEBI" id="CHEBI:15378"/>
        <dbReference type="ChEBI" id="CHEBI:29999"/>
        <dbReference type="ChEBI" id="CHEBI:30616"/>
        <dbReference type="ChEBI" id="CHEBI:83421"/>
        <dbReference type="ChEBI" id="CHEBI:456216"/>
        <dbReference type="EC" id="2.7.11.1"/>
    </reaction>
</comment>
<dbReference type="Gene3D" id="3.80.10.10">
    <property type="entry name" value="Ribonuclease Inhibitor"/>
    <property type="match status" value="3"/>
</dbReference>
<keyword evidence="6" id="KW-0677">Repeat</keyword>
<dbReference type="Gene3D" id="1.10.10.10">
    <property type="entry name" value="Winged helix-like DNA-binding domain superfamily/Winged helix DNA-binding domain"/>
    <property type="match status" value="1"/>
</dbReference>
<dbReference type="InterPro" id="IPR003591">
    <property type="entry name" value="Leu-rich_rpt_typical-subtyp"/>
</dbReference>
<feature type="domain" description="Protein kinase" evidence="15">
    <location>
        <begin position="1659"/>
        <end position="1950"/>
    </location>
</feature>
<evidence type="ECO:0000256" key="14">
    <source>
        <dbReference type="PROSITE-ProRule" id="PRU10141"/>
    </source>
</evidence>
<evidence type="ECO:0000256" key="13">
    <source>
        <dbReference type="PROSITE-ProRule" id="PRU00023"/>
    </source>
</evidence>
<dbReference type="Pfam" id="PF00069">
    <property type="entry name" value="Pkinase"/>
    <property type="match status" value="1"/>
</dbReference>
<dbReference type="SUPFAM" id="SSF52058">
    <property type="entry name" value="L domain-like"/>
    <property type="match status" value="1"/>
</dbReference>
<dbReference type="GeneID" id="101240745"/>
<evidence type="ECO:0000256" key="6">
    <source>
        <dbReference type="ARBA" id="ARBA00022737"/>
    </source>
</evidence>
<dbReference type="Gene3D" id="3.30.70.1390">
    <property type="entry name" value="ROC domain from the Parkinson's disease-associated leucine-rich repeat kinase 2"/>
    <property type="match status" value="1"/>
</dbReference>
<keyword evidence="9 14" id="KW-0067">ATP-binding</keyword>
<dbReference type="Pfam" id="PF13637">
    <property type="entry name" value="Ank_4"/>
    <property type="match status" value="2"/>
</dbReference>
<feature type="repeat" description="ANK" evidence="13">
    <location>
        <begin position="321"/>
        <end position="342"/>
    </location>
</feature>
<dbReference type="SUPFAM" id="SSF50978">
    <property type="entry name" value="WD40 repeat-like"/>
    <property type="match status" value="1"/>
</dbReference>
<proteinExistence type="predicted"/>
<dbReference type="PROSITE" id="PS50011">
    <property type="entry name" value="PROTEIN_KINASE_DOM"/>
    <property type="match status" value="1"/>
</dbReference>
<name>A0ABM4BIG0_HYDVU</name>
<evidence type="ECO:0000256" key="10">
    <source>
        <dbReference type="ARBA" id="ARBA00023043"/>
    </source>
</evidence>
<feature type="domain" description="Roc" evidence="16">
    <location>
        <begin position="944"/>
        <end position="1158"/>
    </location>
</feature>
<dbReference type="RefSeq" id="XP_065648792.1">
    <property type="nucleotide sequence ID" value="XM_065792720.1"/>
</dbReference>
<dbReference type="PANTHER" id="PTHR24198">
    <property type="entry name" value="ANKYRIN REPEAT AND PROTEIN KINASE DOMAIN-CONTAINING PROTEIN"/>
    <property type="match status" value="1"/>
</dbReference>
<keyword evidence="3" id="KW-0723">Serine/threonine-protein kinase</keyword>
<comment type="cofactor">
    <cofactor evidence="1">
        <name>Mg(2+)</name>
        <dbReference type="ChEBI" id="CHEBI:18420"/>
    </cofactor>
</comment>
<dbReference type="PROSITE" id="PS51424">
    <property type="entry name" value="ROC"/>
    <property type="match status" value="1"/>
</dbReference>
<keyword evidence="17" id="KW-1185">Reference proteome</keyword>
<reference evidence="18" key="1">
    <citation type="submission" date="2025-08" db="UniProtKB">
        <authorList>
            <consortium name="RefSeq"/>
        </authorList>
    </citation>
    <scope>IDENTIFICATION</scope>
</reference>
<dbReference type="InterPro" id="IPR032675">
    <property type="entry name" value="LRR_dom_sf"/>
</dbReference>
<dbReference type="Gene3D" id="1.25.40.20">
    <property type="entry name" value="Ankyrin repeat-containing domain"/>
    <property type="match status" value="2"/>
</dbReference>
<dbReference type="InterPro" id="IPR032171">
    <property type="entry name" value="COR-A"/>
</dbReference>
<dbReference type="InterPro" id="IPR036322">
    <property type="entry name" value="WD40_repeat_dom_sf"/>
</dbReference>
<accession>A0ABM4BIG0</accession>
<dbReference type="InterPro" id="IPR017441">
    <property type="entry name" value="Protein_kinase_ATP_BS"/>
</dbReference>
<evidence type="ECO:0000256" key="5">
    <source>
        <dbReference type="ARBA" id="ARBA00022679"/>
    </source>
</evidence>
<dbReference type="PANTHER" id="PTHR24198:SF169">
    <property type="entry name" value="NON-SPECIFIC SERINE_THREONINE PROTEIN KINASE"/>
    <property type="match status" value="1"/>
</dbReference>
<evidence type="ECO:0000256" key="2">
    <source>
        <dbReference type="ARBA" id="ARBA00012513"/>
    </source>
</evidence>
<dbReference type="InterPro" id="IPR011009">
    <property type="entry name" value="Kinase-like_dom_sf"/>
</dbReference>
<evidence type="ECO:0000313" key="17">
    <source>
        <dbReference type="Proteomes" id="UP001652625"/>
    </source>
</evidence>
<dbReference type="InterPro" id="IPR002110">
    <property type="entry name" value="Ankyrin_rpt"/>
</dbReference>
<dbReference type="Proteomes" id="UP001652625">
    <property type="component" value="Chromosome 03"/>
</dbReference>
<dbReference type="SUPFAM" id="SSF52540">
    <property type="entry name" value="P-loop containing nucleoside triphosphate hydrolases"/>
    <property type="match status" value="1"/>
</dbReference>
<dbReference type="SUPFAM" id="SSF48403">
    <property type="entry name" value="Ankyrin repeat"/>
    <property type="match status" value="2"/>
</dbReference>
<dbReference type="PROSITE" id="PS50088">
    <property type="entry name" value="ANK_REPEAT"/>
    <property type="match status" value="3"/>
</dbReference>
<organism evidence="17 18">
    <name type="scientific">Hydra vulgaris</name>
    <name type="common">Hydra</name>
    <name type="synonym">Hydra attenuata</name>
    <dbReference type="NCBI Taxonomy" id="6087"/>
    <lineage>
        <taxon>Eukaryota</taxon>
        <taxon>Metazoa</taxon>
        <taxon>Cnidaria</taxon>
        <taxon>Hydrozoa</taxon>
        <taxon>Hydroidolina</taxon>
        <taxon>Anthoathecata</taxon>
        <taxon>Aplanulata</taxon>
        <taxon>Hydridae</taxon>
        <taxon>Hydra</taxon>
    </lineage>
</organism>
<evidence type="ECO:0000256" key="9">
    <source>
        <dbReference type="ARBA" id="ARBA00022840"/>
    </source>
</evidence>
<dbReference type="SMART" id="SM00369">
    <property type="entry name" value="LRR_TYP"/>
    <property type="match status" value="8"/>
</dbReference>
<dbReference type="InterPro" id="IPR020859">
    <property type="entry name" value="ROC"/>
</dbReference>
<evidence type="ECO:0000256" key="4">
    <source>
        <dbReference type="ARBA" id="ARBA00022614"/>
    </source>
</evidence>
<dbReference type="EC" id="2.7.11.1" evidence="2"/>
<dbReference type="SMART" id="SM00364">
    <property type="entry name" value="LRR_BAC"/>
    <property type="match status" value="7"/>
</dbReference>
<dbReference type="Gene3D" id="1.10.510.10">
    <property type="entry name" value="Transferase(Phosphotransferase) domain 1"/>
    <property type="match status" value="1"/>
</dbReference>
<dbReference type="PROSITE" id="PS51450">
    <property type="entry name" value="LRR"/>
    <property type="match status" value="4"/>
</dbReference>
<evidence type="ECO:0000256" key="11">
    <source>
        <dbReference type="ARBA" id="ARBA00047899"/>
    </source>
</evidence>
<keyword evidence="7 14" id="KW-0547">Nucleotide-binding</keyword>
<dbReference type="Pfam" id="PF08477">
    <property type="entry name" value="Roc"/>
    <property type="match status" value="1"/>
</dbReference>
<evidence type="ECO:0000256" key="12">
    <source>
        <dbReference type="ARBA" id="ARBA00048679"/>
    </source>
</evidence>
<sequence length="2377" mass="268518">MKNSKTASDLGLVFSYEGEILHNLAVSNRVNELEREIIQGTNGDIKSVDKEGRTILHTAAKYGSVDCVKLLLKRGADPNASSGIEDRCSTPLHHAVANGNVNCVKALVEYDVNFDLKNSMGKKALDLAIESNAPEGLLCADIIRKVIAQKEKDAENAKSEALYDLVSAGDFSNTKHILETLKDPCSIINNYFRGHNTLLFRASFYGYKDIVQLLIDYQADGRPNAESGLTPLYAACYHGHYDVAVLLSKTFPKLLLIPLIYDLTYPLHACVMREQEHIVEYLLTLRKQPGLEVSNEFSSRSSFNRNDSENYYVEINKTTGNGLTCLHMAVMFGNLNIIQMFLGCKPFKKESEEEKFPGCLVIDKVYDTKTAFHLSLVVDKQNSLQCAEMLILNGADVNKPFEDGDHFCTPLQYVCRNEKVKFIKLLRKYNVEDINGEALNDAMANDKDEAVNELLSDGVIVNEDDLALAASEVGHNLNPVSISWKNRHIKCLKDKWVLNSVLIMNSNKDFLKNNISLQMKVITHINLSENCLEAIPVIIFQLPSLKKLSLSKNKLDNLPVSHEDEKIDPFINSINEDENNLSMNWNCPCLEELDLQYNLLKKIPKNVFEMPALQSLNCGNNLISSLPFDIWIAKSLKTLILDNNHLTNLPIFDENAKSRYHQTPRKNRNKEKLKDIDERIKKNAFATSKEFLFNKRPTWEGESDDSDEDEADILKKTGLNKLSLSNNKLTEIPKGLACLAPNLTKLILSHNKIAIVNCVYLFPEHLSYLELKGNTMKTFNLAEPENLGCYAFVKRQVNKRVSLPNESFFCQHRRHRQLNELCNLDLSQNCLENINLFVLNTLSMDPHAHSQTDVFCKNLKNLDISSNRLTSLPNGIGKLKKMESLVANQNQIISLPSELGLCSDIYALQVDNGSLKQLPKNITDDYERKKIKPLIRHLKSLHDKALPFPNIKLMLVGVHGIGKTTLLMSLRKKGSGNYQHADHKSHFTERIMEKDSHNKGGNKAKSCLSTVGVDVCDWEYGKKPIKFSTWDFGGQSEYYATHQCFLSQRAIYLLVCRLTDKSFGISHLESWLLNIQARAPNTTVLIVGTHADEIDRSSRENFKNVIKEKFILIKNGENKVNAQDIGLPRVEDVIDVSCTKDDNIQELRDLIYRTAMNIKGHGKEAEYKLLDQPIPASYIAVEKAVSAIVLEMKDTIPVLNAEDFRSKVYEQLIIQKTELKNGNEELNQAVRFLHDYGTLLHFDDPNLSDLYFINPQWLCDMLAHIITVKSVNPCIKNGLLKISDLKNQIFRGDCLFPSSMIPKYVELLNKFDVAIKIQHKYLLIPSGLPEKQKECIIVAENQSSLLKNPMNLSACLKNIFRRQYLLTYIPSGLWARLLTRMIADDRIRDIVLLCCDIQGSNVTDSRQAQDEKEILKKAAPPEWACWKTGIELSCFGIKLLRVGQLDPEVPFYGSNTTLSCVFVKNPVVDFSRRVAIEITAPCITLIIDKFVLNKNQYSELQDEQMVGFRVKSVHYNSQLNACKLLVLTIEHIDTLLAEWYSQLDRFVDPRGLKAVRRVSFCSKCIENGVLNNTSRDFLNSTSTDFFGDLGEDEISQLKLIRTSKKNCIVAFELEQGSKYLNEKKDLVCPIHDVIDIKATFPDLYFLDVDPGYVLNNCKINPIKIIGKGGFGDVFVAEIKHGNSTVLSAMKVPGGSVKESNQVLMATMLSYDAYKSIRQEVSIILTLRHEHIVKFLGVTSNPFALFLELALKGALSNCLNDFSSAGKRLAIYTVVESLKQVSSALKYLHKEGIIYRDLKCDNILARKFPDPFNESPSTSQVHLLLTDYGISRTVFIGGTKGLQGTVGYMAPEISKYSGKEIYSEKVDCFSFGSFIYELLSLHRPFNNISNMHIVKQNVIDGKRPKLTKMERKYPALILSLMYRCWSHNPEDRPSASEINSLTSLNEFQSLLDILGLGKHFDLQCIVTSSEDISNHNVISSRSQIGSYVWFCGSLNNRPEGVVTVFTYNDFKYNHILNLQLKEKVLVACSVGSSMWFGTEVGSIKVYGATSLKLIAIGSCLHNGHIHTIEHYPIFNCVIVLFSNNTIFYFSDALDSYQYIKTPGDDTSSSHPNTKLRELIPSKQFSFDYSIYSIAIVHSNYSLNQSCASEGVTLPTNSCSTEVYELWFGQEKGQITILNAKTMARIQIISVKKNELERTVQQDLTVTFLETSRSYDSFTEAKKDSCHIWIVTYPGTQVEKWNVDTRQVEEVFDASQHVVSLTLNCSKTSKKAKITKACDAQIQSLVVAENKMYVGTSSGSFFICDAQTMIPHTWLKCYKELISFITPFRMKTGANEESEEKLILTCGQNCLDQWSRKVDCINYTSSKEMTVLTWNTKKL</sequence>
<dbReference type="PRINTS" id="PR00449">
    <property type="entry name" value="RASTRNSFRMNG"/>
</dbReference>
<dbReference type="GO" id="GO:0016301">
    <property type="term" value="F:kinase activity"/>
    <property type="evidence" value="ECO:0007669"/>
    <property type="project" value="UniProtKB-KW"/>
</dbReference>